<evidence type="ECO:0000259" key="18">
    <source>
        <dbReference type="Pfam" id="PF08418"/>
    </source>
</evidence>
<comment type="subcellular location">
    <subcellularLocation>
        <location evidence="2">Cell membrane</location>
        <topology evidence="2">Multi-pass membrane protein</topology>
    </subcellularLocation>
    <subcellularLocation>
        <location evidence="1">Nucleus</location>
    </subcellularLocation>
</comment>
<protein>
    <recommendedName>
        <fullName evidence="4">DNA polymerase alpha subunit B</fullName>
    </recommendedName>
</protein>
<keyword evidence="5" id="KW-0813">Transport</keyword>
<dbReference type="FunFam" id="3.60.21.60:FF:000004">
    <property type="entry name" value="DNA polymerase alpha subunit B"/>
    <property type="match status" value="1"/>
</dbReference>
<dbReference type="EMBL" id="JAATIP010000071">
    <property type="protein sequence ID" value="KAF4378769.1"/>
    <property type="molecule type" value="Genomic_DNA"/>
</dbReference>
<keyword evidence="9" id="KW-0029">Amino-acid transport</keyword>
<feature type="domain" description="DNA polymerase alpha/delta/epsilon subunit B" evidence="17">
    <location>
        <begin position="980"/>
        <end position="1191"/>
    </location>
</feature>
<keyword evidence="7 15" id="KW-0812">Transmembrane</keyword>
<dbReference type="Pfam" id="PF01490">
    <property type="entry name" value="Aa_trans"/>
    <property type="match status" value="1"/>
</dbReference>
<feature type="transmembrane region" description="Helical" evidence="15">
    <location>
        <begin position="39"/>
        <end position="61"/>
    </location>
</feature>
<evidence type="ECO:0000313" key="20">
    <source>
        <dbReference type="EMBL" id="KAF4378769.1"/>
    </source>
</evidence>
<dbReference type="GO" id="GO:0015171">
    <property type="term" value="F:amino acid transmembrane transporter activity"/>
    <property type="evidence" value="ECO:0007669"/>
    <property type="project" value="UniProtKB-ARBA"/>
</dbReference>
<evidence type="ECO:0000256" key="12">
    <source>
        <dbReference type="ARBA" id="ARBA00023242"/>
    </source>
</evidence>
<evidence type="ECO:0000256" key="8">
    <source>
        <dbReference type="ARBA" id="ARBA00022705"/>
    </source>
</evidence>
<dbReference type="Proteomes" id="UP000525078">
    <property type="component" value="Unassembled WGS sequence"/>
</dbReference>
<feature type="domain" description="Amino acid transporter transmembrane" evidence="16">
    <location>
        <begin position="36"/>
        <end position="432"/>
    </location>
</feature>
<evidence type="ECO:0000256" key="5">
    <source>
        <dbReference type="ARBA" id="ARBA00022448"/>
    </source>
</evidence>
<gene>
    <name evidence="20" type="ORF">F8388_006220</name>
    <name evidence="21" type="ORF">G4B88_006222</name>
</gene>
<dbReference type="GO" id="GO:0006270">
    <property type="term" value="P:DNA replication initiation"/>
    <property type="evidence" value="ECO:0007669"/>
    <property type="project" value="TreeGrafter"/>
</dbReference>
<feature type="region of interest" description="Disordered" evidence="14">
    <location>
        <begin position="691"/>
        <end position="727"/>
    </location>
</feature>
<dbReference type="Gene3D" id="1.20.1740.10">
    <property type="entry name" value="Amino acid/polyamine transporter I"/>
    <property type="match status" value="1"/>
</dbReference>
<evidence type="ECO:0000256" key="10">
    <source>
        <dbReference type="ARBA" id="ARBA00022989"/>
    </source>
</evidence>
<dbReference type="GO" id="GO:0005658">
    <property type="term" value="C:alpha DNA polymerase:primase complex"/>
    <property type="evidence" value="ECO:0007669"/>
    <property type="project" value="TreeGrafter"/>
</dbReference>
<dbReference type="Gene3D" id="1.10.8.530">
    <property type="entry name" value="DNA polymerase alpha-primase, subunit B, N-terminal domain"/>
    <property type="match status" value="1"/>
</dbReference>
<evidence type="ECO:0000259" key="19">
    <source>
        <dbReference type="Pfam" id="PF22062"/>
    </source>
</evidence>
<reference evidence="22 23" key="1">
    <citation type="journal article" date="2020" name="bioRxiv">
        <title>Sequence and annotation of 42 cannabis genomes reveals extensive copy number variation in cannabinoid synthesis and pathogen resistance genes.</title>
        <authorList>
            <person name="Mckernan K.J."/>
            <person name="Helbert Y."/>
            <person name="Kane L.T."/>
            <person name="Ebling H."/>
            <person name="Zhang L."/>
            <person name="Liu B."/>
            <person name="Eaton Z."/>
            <person name="Mclaughlin S."/>
            <person name="Kingan S."/>
            <person name="Baybayan P."/>
            <person name="Concepcion G."/>
            <person name="Jordan M."/>
            <person name="Riva A."/>
            <person name="Barbazuk W."/>
            <person name="Harkins T."/>
        </authorList>
    </citation>
    <scope>NUCLEOTIDE SEQUENCE [LARGE SCALE GENOMIC DNA]</scope>
    <source>
        <strain evidence="22 23">cv. Jamaican Lion 4</strain>
        <strain evidence="21">Father</strain>
        <strain evidence="20">Mother</strain>
        <tissue evidence="20">Leaf</tissue>
    </source>
</reference>
<dbReference type="PANTHER" id="PTHR23061:SF12">
    <property type="entry name" value="DNA POLYMERASE ALPHA SUBUNIT B"/>
    <property type="match status" value="1"/>
</dbReference>
<keyword evidence="8" id="KW-0235">DNA replication</keyword>
<feature type="transmembrane region" description="Helical" evidence="15">
    <location>
        <begin position="354"/>
        <end position="374"/>
    </location>
</feature>
<evidence type="ECO:0000256" key="13">
    <source>
        <dbReference type="ARBA" id="ARBA00061463"/>
    </source>
</evidence>
<feature type="transmembrane region" description="Helical" evidence="15">
    <location>
        <begin position="182"/>
        <end position="201"/>
    </location>
</feature>
<keyword evidence="23" id="KW-1185">Reference proteome</keyword>
<evidence type="ECO:0000313" key="23">
    <source>
        <dbReference type="Proteomes" id="UP000583929"/>
    </source>
</evidence>
<comment type="similarity">
    <text evidence="13">Belongs to the amino acid/polyamine transporter 2 family. Amino acid/auxin permease (AAAP) (TC 2.A.18.2) subfamily.</text>
</comment>
<feature type="compositionally biased region" description="Polar residues" evidence="14">
    <location>
        <begin position="701"/>
        <end position="723"/>
    </location>
</feature>
<evidence type="ECO:0000259" key="17">
    <source>
        <dbReference type="Pfam" id="PF04042"/>
    </source>
</evidence>
<evidence type="ECO:0000256" key="7">
    <source>
        <dbReference type="ARBA" id="ARBA00022692"/>
    </source>
</evidence>
<dbReference type="Pfam" id="PF08418">
    <property type="entry name" value="Pol_alpha_B_N"/>
    <property type="match status" value="1"/>
</dbReference>
<keyword evidence="11 15" id="KW-0472">Membrane</keyword>
<dbReference type="EMBL" id="JAATIQ010000001">
    <property type="protein sequence ID" value="KAF4404836.1"/>
    <property type="molecule type" value="Genomic_DNA"/>
</dbReference>
<feature type="domain" description="DNA polymerase alpha subunit B OB" evidence="19">
    <location>
        <begin position="896"/>
        <end position="941"/>
    </location>
</feature>
<dbReference type="InterPro" id="IPR043034">
    <property type="entry name" value="DNA_pol_alpha_B_N_sf"/>
</dbReference>
<dbReference type="Pfam" id="PF04042">
    <property type="entry name" value="DNA_pol_E_B"/>
    <property type="match status" value="1"/>
</dbReference>
<dbReference type="InterPro" id="IPR007185">
    <property type="entry name" value="DNA_pol_a/d/e_bsu"/>
</dbReference>
<sequence length="1240" mass="138432">MGTQVEVEGVVNNIADDAAAKQKAIDDWLPITSSRKAKWWYSAFHNVTAMVGAGVLSLPYAMAELGWGPGVAILILSWVITLYTLWQMVEMHEMVPGKRFDRYHELGQHAFGEKLGLYIVVPQQLTVEVGVNIVYMVTGGKSLKKAIDTICPNCQPMRTSWFILMFGIVHLFLSHLPNFNSITGVSLAAAVMSLSYSTIAWSSSLHKGVKPDVSYKLTGSTLGVKILNFFSALGDVAFAYAGHNVVLEIQATIPSTPEKPSKKPMWRGVVVAYIVVALCYFPVALIGYYVFGNSVDDNILITLEKPAWLIASANMFVVIHVIGSYQIYAMPVFDMIETVLVKKMNFTPSFCLRFFTRTTYVLMTMVVAMAIPFFGGLLGFFGGFVFAPTTYFLPCVMWLSIYKPKKYSLSWIANWFCIILGVTLMVVAPIGALRTIIISAKNYKFFVSTMALPFETTISSKNGTIATSFLTCNKGSIPPTLNMRLPRDLTLLSQQIFGYPRLHSPVASTSLQFLQPTVTRISCMNNRGNTLPHRLRVTFLHLRRRPNCGFILFNTLLDFVQWLESSKLPEKQLGYLDEATAKAKEEAMKEEIKQLFNENRFTLVGDEEEEILDKCLTFCINYKIKPSDIVSSWEAYYLNRQFVEPIVQNAEMDGFLLYLQNEQKESIIKEEPGLHIYSSKDLDMILNDEDGDEKEVIPGTPTRNSQDPYSESFDSTPQTNGRTFSVGKPSKLITPFGQRTHKFVVKFSINNVPSTVNEQKEHEHENSDDDLIRKVQPGKRCSLTVHGSKPEAGCRFMYDRIEDRFNALENRIKKHANAFSSSKLYQEPVDPTVSSQKSIFSVGMICCDGEGRLNEKSALLQSRLIGIPSSKLYIVAIDLCLLLLSLTWGFVYTSHSVEHSGGQRVRLELQNTNQYSIFPGQIVGIEGHNPSGHCLIASKVVDSIPLFNTADLNMNPTKKQALDKEIQSNDLSSKQEELSVIIASGPFTTTDNLLFEPLVELLAYAKRKLPQLLILLGPFVDSEHPEIEKGTTNMSYNEIFHFEILRRLQDYLEYMGSHSRVILIPSIRDANHDFVFPQPAFDIHPPDLKNQVASLTNPGLFEANQVKIGCCSVDILKHLSGEEISRNPAGGGPSDRMGRLVNHILGQRSFYPLYPPAEGIPLDFSLAPEALEISSIPDILILPSDMKYFAKVLTLGEGEEQVKSLCINPGRLSKGEGGGTFVELTYYGNPETTNASIIGI</sequence>
<feature type="transmembrane region" description="Helical" evidence="15">
    <location>
        <begin position="311"/>
        <end position="333"/>
    </location>
</feature>
<evidence type="ECO:0000256" key="15">
    <source>
        <dbReference type="SAM" id="Phobius"/>
    </source>
</evidence>
<dbReference type="Proteomes" id="UP000583929">
    <property type="component" value="Unassembled WGS sequence"/>
</dbReference>
<feature type="domain" description="DNA polymerase alpha subunit B N-terminal" evidence="18">
    <location>
        <begin position="590"/>
        <end position="645"/>
    </location>
</feature>
<evidence type="ECO:0000256" key="11">
    <source>
        <dbReference type="ARBA" id="ARBA00023136"/>
    </source>
</evidence>
<accession>A0A7J6G9K0</accession>
<dbReference type="GO" id="GO:0003677">
    <property type="term" value="F:DNA binding"/>
    <property type="evidence" value="ECO:0007669"/>
    <property type="project" value="InterPro"/>
</dbReference>
<dbReference type="Gene3D" id="3.60.21.60">
    <property type="match status" value="2"/>
</dbReference>
<dbReference type="FunFam" id="1.20.1740.10:FF:000033">
    <property type="entry name" value="Lysine histidine transporter 1"/>
    <property type="match status" value="1"/>
</dbReference>
<feature type="transmembrane region" description="Helical" evidence="15">
    <location>
        <begin position="269"/>
        <end position="291"/>
    </location>
</feature>
<evidence type="ECO:0000313" key="22">
    <source>
        <dbReference type="Proteomes" id="UP000525078"/>
    </source>
</evidence>
<evidence type="ECO:0000256" key="1">
    <source>
        <dbReference type="ARBA" id="ARBA00004123"/>
    </source>
</evidence>
<keyword evidence="12" id="KW-0539">Nucleus</keyword>
<dbReference type="InterPro" id="IPR013057">
    <property type="entry name" value="AA_transpt_TM"/>
</dbReference>
<dbReference type="InterPro" id="IPR054300">
    <property type="entry name" value="OB_DPOA2"/>
</dbReference>
<name>A0A7J6G9K0_CANSA</name>
<dbReference type="Pfam" id="PF22062">
    <property type="entry name" value="OB_DPOA2"/>
    <property type="match status" value="1"/>
</dbReference>
<evidence type="ECO:0000259" key="16">
    <source>
        <dbReference type="Pfam" id="PF01490"/>
    </source>
</evidence>
<dbReference type="InterPro" id="IPR016722">
    <property type="entry name" value="DNA_pol_alpha_bsu"/>
</dbReference>
<dbReference type="PANTHER" id="PTHR23061">
    <property type="entry name" value="DNA POLYMERASE 2 ALPHA 70 KDA SUBUNIT"/>
    <property type="match status" value="1"/>
</dbReference>
<organism evidence="20 22">
    <name type="scientific">Cannabis sativa</name>
    <name type="common">Hemp</name>
    <name type="synonym">Marijuana</name>
    <dbReference type="NCBI Taxonomy" id="3483"/>
    <lineage>
        <taxon>Eukaryota</taxon>
        <taxon>Viridiplantae</taxon>
        <taxon>Streptophyta</taxon>
        <taxon>Embryophyta</taxon>
        <taxon>Tracheophyta</taxon>
        <taxon>Spermatophyta</taxon>
        <taxon>Magnoliopsida</taxon>
        <taxon>eudicotyledons</taxon>
        <taxon>Gunneridae</taxon>
        <taxon>Pentapetalae</taxon>
        <taxon>rosids</taxon>
        <taxon>fabids</taxon>
        <taxon>Rosales</taxon>
        <taxon>Cannabaceae</taxon>
        <taxon>Cannabis</taxon>
    </lineage>
</organism>
<keyword evidence="10 15" id="KW-1133">Transmembrane helix</keyword>
<evidence type="ECO:0000313" key="21">
    <source>
        <dbReference type="EMBL" id="KAF4404836.1"/>
    </source>
</evidence>
<feature type="transmembrane region" description="Helical" evidence="15">
    <location>
        <begin position="159"/>
        <end position="176"/>
    </location>
</feature>
<evidence type="ECO:0000256" key="2">
    <source>
        <dbReference type="ARBA" id="ARBA00004651"/>
    </source>
</evidence>
<evidence type="ECO:0000256" key="4">
    <source>
        <dbReference type="ARBA" id="ARBA00018596"/>
    </source>
</evidence>
<evidence type="ECO:0000256" key="6">
    <source>
        <dbReference type="ARBA" id="ARBA00022475"/>
    </source>
</evidence>
<keyword evidence="6" id="KW-1003">Cell membrane</keyword>
<evidence type="ECO:0000256" key="9">
    <source>
        <dbReference type="ARBA" id="ARBA00022970"/>
    </source>
</evidence>
<feature type="transmembrane region" description="Helical" evidence="15">
    <location>
        <begin position="67"/>
        <end position="86"/>
    </location>
</feature>
<evidence type="ECO:0000256" key="14">
    <source>
        <dbReference type="SAM" id="MobiDB-lite"/>
    </source>
</evidence>
<dbReference type="AlphaFoldDB" id="A0A7J6G9K0"/>
<comment type="caution">
    <text evidence="20">The sequence shown here is derived from an EMBL/GenBank/DDBJ whole genome shotgun (WGS) entry which is preliminary data.</text>
</comment>
<proteinExistence type="inferred from homology"/>
<comment type="similarity">
    <text evidence="3">Belongs to the DNA polymerase alpha subunit B family.</text>
</comment>
<feature type="transmembrane region" description="Helical" evidence="15">
    <location>
        <begin position="411"/>
        <end position="433"/>
    </location>
</feature>
<dbReference type="GO" id="GO:0005886">
    <property type="term" value="C:plasma membrane"/>
    <property type="evidence" value="ECO:0007669"/>
    <property type="project" value="UniProtKB-SubCell"/>
</dbReference>
<dbReference type="InterPro" id="IPR013627">
    <property type="entry name" value="Pol_alpha_B_N"/>
</dbReference>
<feature type="transmembrane region" description="Helical" evidence="15">
    <location>
        <begin position="380"/>
        <end position="399"/>
    </location>
</feature>
<evidence type="ECO:0000256" key="3">
    <source>
        <dbReference type="ARBA" id="ARBA00007299"/>
    </source>
</evidence>